<keyword evidence="2" id="KW-0732">Signal</keyword>
<dbReference type="CDD" id="cd03139">
    <property type="entry name" value="GATase1_PfpI_2"/>
    <property type="match status" value="1"/>
</dbReference>
<evidence type="ECO:0000256" key="1">
    <source>
        <dbReference type="SAM" id="MobiDB-lite"/>
    </source>
</evidence>
<gene>
    <name evidence="4" type="ORF">QBC38DRAFT_475115</name>
</gene>
<feature type="region of interest" description="Disordered" evidence="1">
    <location>
        <begin position="261"/>
        <end position="283"/>
    </location>
</feature>
<reference evidence="4" key="2">
    <citation type="submission" date="2023-05" db="EMBL/GenBank/DDBJ databases">
        <authorList>
            <consortium name="Lawrence Berkeley National Laboratory"/>
            <person name="Steindorff A."/>
            <person name="Hensen N."/>
            <person name="Bonometti L."/>
            <person name="Westerberg I."/>
            <person name="Brannstrom I.O."/>
            <person name="Guillou S."/>
            <person name="Cros-Aarteil S."/>
            <person name="Calhoun S."/>
            <person name="Haridas S."/>
            <person name="Kuo A."/>
            <person name="Mondo S."/>
            <person name="Pangilinan J."/>
            <person name="Riley R."/>
            <person name="Labutti K."/>
            <person name="Andreopoulos B."/>
            <person name="Lipzen A."/>
            <person name="Chen C."/>
            <person name="Yanf M."/>
            <person name="Daum C."/>
            <person name="Ng V."/>
            <person name="Clum A."/>
            <person name="Ohm R."/>
            <person name="Martin F."/>
            <person name="Silar P."/>
            <person name="Natvig D."/>
            <person name="Lalanne C."/>
            <person name="Gautier V."/>
            <person name="Ament-Velasquez S.L."/>
            <person name="Kruys A."/>
            <person name="Hutchinson M.I."/>
            <person name="Powell A.J."/>
            <person name="Barry K."/>
            <person name="Miller A.N."/>
            <person name="Grigoriev I.V."/>
            <person name="Debuchy R."/>
            <person name="Gladieux P."/>
            <person name="Thoren M.H."/>
            <person name="Johannesson H."/>
        </authorList>
    </citation>
    <scope>NUCLEOTIDE SEQUENCE</scope>
    <source>
        <strain evidence="4">CBS 990.96</strain>
    </source>
</reference>
<dbReference type="EMBL" id="MU865319">
    <property type="protein sequence ID" value="KAK4228377.1"/>
    <property type="molecule type" value="Genomic_DNA"/>
</dbReference>
<evidence type="ECO:0000313" key="5">
    <source>
        <dbReference type="Proteomes" id="UP001301958"/>
    </source>
</evidence>
<evidence type="ECO:0000313" key="4">
    <source>
        <dbReference type="EMBL" id="KAK4228377.1"/>
    </source>
</evidence>
<protein>
    <submittedName>
        <fullName evidence="4">Class I glutamine amidotransferase-like protein</fullName>
    </submittedName>
</protein>
<proteinExistence type="predicted"/>
<evidence type="ECO:0000256" key="2">
    <source>
        <dbReference type="SAM" id="SignalP"/>
    </source>
</evidence>
<dbReference type="InterPro" id="IPR002818">
    <property type="entry name" value="DJ-1/PfpI"/>
</dbReference>
<name>A0AAN7H155_9PEZI</name>
<dbReference type="InterPro" id="IPR052158">
    <property type="entry name" value="INH-QAR"/>
</dbReference>
<evidence type="ECO:0000259" key="3">
    <source>
        <dbReference type="Pfam" id="PF01965"/>
    </source>
</evidence>
<organism evidence="4 5">
    <name type="scientific">Podospora fimiseda</name>
    <dbReference type="NCBI Taxonomy" id="252190"/>
    <lineage>
        <taxon>Eukaryota</taxon>
        <taxon>Fungi</taxon>
        <taxon>Dikarya</taxon>
        <taxon>Ascomycota</taxon>
        <taxon>Pezizomycotina</taxon>
        <taxon>Sordariomycetes</taxon>
        <taxon>Sordariomycetidae</taxon>
        <taxon>Sordariales</taxon>
        <taxon>Podosporaceae</taxon>
        <taxon>Podospora</taxon>
    </lineage>
</organism>
<keyword evidence="4" id="KW-0315">Glutamine amidotransferase</keyword>
<dbReference type="InterPro" id="IPR029062">
    <property type="entry name" value="Class_I_gatase-like"/>
</dbReference>
<dbReference type="PANTHER" id="PTHR43130">
    <property type="entry name" value="ARAC-FAMILY TRANSCRIPTIONAL REGULATOR"/>
    <property type="match status" value="1"/>
</dbReference>
<dbReference type="Proteomes" id="UP001301958">
    <property type="component" value="Unassembled WGS sequence"/>
</dbReference>
<feature type="signal peptide" evidence="2">
    <location>
        <begin position="1"/>
        <end position="16"/>
    </location>
</feature>
<dbReference type="PANTHER" id="PTHR43130:SF15">
    <property type="entry name" value="THIJ_PFPI FAMILY PROTEIN (AFU_ORTHOLOGUE AFUA_5G14240)"/>
    <property type="match status" value="1"/>
</dbReference>
<accession>A0AAN7H155</accession>
<comment type="caution">
    <text evidence="4">The sequence shown here is derived from an EMBL/GenBank/DDBJ whole genome shotgun (WGS) entry which is preliminary data.</text>
</comment>
<keyword evidence="5" id="KW-1185">Reference proteome</keyword>
<sequence length="283" mass="31471">MKILTTLLTLLTLTTSTPLPTNPQTYQPETPSPPPTHFGVLLFRAFELLDIYGPLDILQLLAHNRHLTLSLLSRSLSPVTTKPAGATMNPFQSDFWPTIQPTHTFSHPPTNLQVLIVPGGPGVRSNDLLQEISFIKQIFPSLEYLITICTGASLAAQAGVLDGYRATTNKAAWWTITPLHPNVNWTVPARWVDDGKVWSSSGVTAGMDLMYAFLREKYPDGEKLAQRFEDITEFVSVRNSSWDPWAEKFNITTATRGVVTEEKKRGENQQKIIGGGRMKQKQG</sequence>
<dbReference type="SUPFAM" id="SSF52317">
    <property type="entry name" value="Class I glutamine amidotransferase-like"/>
    <property type="match status" value="1"/>
</dbReference>
<feature type="chain" id="PRO_5042815789" evidence="2">
    <location>
        <begin position="17"/>
        <end position="283"/>
    </location>
</feature>
<dbReference type="Gene3D" id="3.40.50.880">
    <property type="match status" value="1"/>
</dbReference>
<feature type="domain" description="DJ-1/PfpI" evidence="3">
    <location>
        <begin position="41"/>
        <end position="215"/>
    </location>
</feature>
<reference evidence="4" key="1">
    <citation type="journal article" date="2023" name="Mol. Phylogenet. Evol.">
        <title>Genome-scale phylogeny and comparative genomics of the fungal order Sordariales.</title>
        <authorList>
            <person name="Hensen N."/>
            <person name="Bonometti L."/>
            <person name="Westerberg I."/>
            <person name="Brannstrom I.O."/>
            <person name="Guillou S."/>
            <person name="Cros-Aarteil S."/>
            <person name="Calhoun S."/>
            <person name="Haridas S."/>
            <person name="Kuo A."/>
            <person name="Mondo S."/>
            <person name="Pangilinan J."/>
            <person name="Riley R."/>
            <person name="LaButti K."/>
            <person name="Andreopoulos B."/>
            <person name="Lipzen A."/>
            <person name="Chen C."/>
            <person name="Yan M."/>
            <person name="Daum C."/>
            <person name="Ng V."/>
            <person name="Clum A."/>
            <person name="Steindorff A."/>
            <person name="Ohm R.A."/>
            <person name="Martin F."/>
            <person name="Silar P."/>
            <person name="Natvig D.O."/>
            <person name="Lalanne C."/>
            <person name="Gautier V."/>
            <person name="Ament-Velasquez S.L."/>
            <person name="Kruys A."/>
            <person name="Hutchinson M.I."/>
            <person name="Powell A.J."/>
            <person name="Barry K."/>
            <person name="Miller A.N."/>
            <person name="Grigoriev I.V."/>
            <person name="Debuchy R."/>
            <person name="Gladieux P."/>
            <person name="Hiltunen Thoren M."/>
            <person name="Johannesson H."/>
        </authorList>
    </citation>
    <scope>NUCLEOTIDE SEQUENCE</scope>
    <source>
        <strain evidence="4">CBS 990.96</strain>
    </source>
</reference>
<dbReference type="Pfam" id="PF01965">
    <property type="entry name" value="DJ-1_PfpI"/>
    <property type="match status" value="1"/>
</dbReference>
<dbReference type="AlphaFoldDB" id="A0AAN7H155"/>